<feature type="domain" description="PDZ" evidence="3">
    <location>
        <begin position="194"/>
        <end position="249"/>
    </location>
</feature>
<reference evidence="4 5" key="1">
    <citation type="submission" date="2019-08" db="EMBL/GenBank/DDBJ databases">
        <authorList>
            <person name="Dhanesh K."/>
            <person name="Kumar G."/>
            <person name="Sasikala C."/>
            <person name="Venkata Ramana C."/>
        </authorList>
    </citation>
    <scope>NUCLEOTIDE SEQUENCE [LARGE SCALE GENOMIC DNA]</scope>
    <source>
        <strain evidence="4 5">JC645</strain>
    </source>
</reference>
<evidence type="ECO:0000256" key="2">
    <source>
        <dbReference type="SAM" id="SignalP"/>
    </source>
</evidence>
<evidence type="ECO:0000256" key="1">
    <source>
        <dbReference type="SAM" id="MobiDB-lite"/>
    </source>
</evidence>
<sequence>MKRTLMSLRNKRSRIFRSIAIPVVLTISGGALAGTAQAQVGGLGETNDLGRAVERGVNETLRGTIGGQSPQNAIRGGINESLQSAVETPSQTQFRDQQRYYNQQYGAPTTGQTWQQDTAGRLYYRDGSGQRVYASGQTGTTNQGTIYQGSGSANQGIVWREDANGRLYRVDSRGGRIYRGTTSGSIQSTGQRTAMTQSSSSSGPTLGVAVQPSGQGVTVSKVVSQSVAADAGFQTGDTIMAVNGQAVQSPQSLGSKIRSMNPGDSASFTIMRNGQKQTLTAQLNDPNDRTSVAKPAVDDDSSGTSSDQAMSDLREQVEQLQNEVKQLQQQMNRLSGGTDGEASAQVEAETGSDAASTAIDADASGDAEAKSNE</sequence>
<name>A0A5M6CXP5_9BACT</name>
<proteinExistence type="predicted"/>
<keyword evidence="5" id="KW-1185">Reference proteome</keyword>
<feature type="region of interest" description="Disordered" evidence="1">
    <location>
        <begin position="180"/>
        <end position="212"/>
    </location>
</feature>
<dbReference type="AlphaFoldDB" id="A0A5M6CXP5"/>
<evidence type="ECO:0000259" key="3">
    <source>
        <dbReference type="PROSITE" id="PS50106"/>
    </source>
</evidence>
<comment type="caution">
    <text evidence="4">The sequence shown here is derived from an EMBL/GenBank/DDBJ whole genome shotgun (WGS) entry which is preliminary data.</text>
</comment>
<dbReference type="PROSITE" id="PS50106">
    <property type="entry name" value="PDZ"/>
    <property type="match status" value="1"/>
</dbReference>
<feature type="chain" id="PRO_5024362591" evidence="2">
    <location>
        <begin position="34"/>
        <end position="373"/>
    </location>
</feature>
<organism evidence="4 5">
    <name type="scientific">Roseiconus nitratireducens</name>
    <dbReference type="NCBI Taxonomy" id="2605748"/>
    <lineage>
        <taxon>Bacteria</taxon>
        <taxon>Pseudomonadati</taxon>
        <taxon>Planctomycetota</taxon>
        <taxon>Planctomycetia</taxon>
        <taxon>Pirellulales</taxon>
        <taxon>Pirellulaceae</taxon>
        <taxon>Roseiconus</taxon>
    </lineage>
</organism>
<dbReference type="InterPro" id="IPR001478">
    <property type="entry name" value="PDZ"/>
</dbReference>
<dbReference type="Proteomes" id="UP000324479">
    <property type="component" value="Unassembled WGS sequence"/>
</dbReference>
<feature type="compositionally biased region" description="Low complexity" evidence="1">
    <location>
        <begin position="351"/>
        <end position="366"/>
    </location>
</feature>
<dbReference type="CDD" id="cd06779">
    <property type="entry name" value="cpPDZ_Deg_HtrA-like"/>
    <property type="match status" value="1"/>
</dbReference>
<evidence type="ECO:0000313" key="5">
    <source>
        <dbReference type="Proteomes" id="UP000324479"/>
    </source>
</evidence>
<dbReference type="Gene3D" id="2.30.42.10">
    <property type="match status" value="1"/>
</dbReference>
<dbReference type="RefSeq" id="WP_150079680.1">
    <property type="nucleotide sequence ID" value="NZ_VWOX01000026.1"/>
</dbReference>
<dbReference type="SUPFAM" id="SSF101898">
    <property type="entry name" value="NHL repeat"/>
    <property type="match status" value="1"/>
</dbReference>
<feature type="compositionally biased region" description="Low complexity" evidence="1">
    <location>
        <begin position="318"/>
        <end position="330"/>
    </location>
</feature>
<dbReference type="Pfam" id="PF13180">
    <property type="entry name" value="PDZ_2"/>
    <property type="match status" value="1"/>
</dbReference>
<dbReference type="InterPro" id="IPR036034">
    <property type="entry name" value="PDZ_sf"/>
</dbReference>
<keyword evidence="2" id="KW-0732">Signal</keyword>
<dbReference type="SMART" id="SM00228">
    <property type="entry name" value="PDZ"/>
    <property type="match status" value="1"/>
</dbReference>
<feature type="compositionally biased region" description="Polar residues" evidence="1">
    <location>
        <begin position="180"/>
        <end position="204"/>
    </location>
</feature>
<feature type="region of interest" description="Disordered" evidence="1">
    <location>
        <begin position="283"/>
        <end position="373"/>
    </location>
</feature>
<evidence type="ECO:0000313" key="4">
    <source>
        <dbReference type="EMBL" id="KAA5538772.1"/>
    </source>
</evidence>
<gene>
    <name evidence="4" type="ORF">FYK55_26605</name>
</gene>
<accession>A0A5M6CXP5</accession>
<dbReference type="SUPFAM" id="SSF50156">
    <property type="entry name" value="PDZ domain-like"/>
    <property type="match status" value="1"/>
</dbReference>
<protein>
    <submittedName>
        <fullName evidence="4">PDZ domain-containing protein</fullName>
    </submittedName>
</protein>
<dbReference type="EMBL" id="VWOX01000026">
    <property type="protein sequence ID" value="KAA5538772.1"/>
    <property type="molecule type" value="Genomic_DNA"/>
</dbReference>
<feature type="signal peptide" evidence="2">
    <location>
        <begin position="1"/>
        <end position="33"/>
    </location>
</feature>